<proteinExistence type="predicted"/>
<evidence type="ECO:0000313" key="3">
    <source>
        <dbReference type="EMBL" id="KKR98407.1"/>
    </source>
</evidence>
<reference evidence="3 4" key="1">
    <citation type="journal article" date="2015" name="Nature">
        <title>rRNA introns, odd ribosomes, and small enigmatic genomes across a large radiation of phyla.</title>
        <authorList>
            <person name="Brown C.T."/>
            <person name="Hug L.A."/>
            <person name="Thomas B.C."/>
            <person name="Sharon I."/>
            <person name="Castelle C.J."/>
            <person name="Singh A."/>
            <person name="Wilkins M.J."/>
            <person name="Williams K.H."/>
            <person name="Banfield J.F."/>
        </authorList>
    </citation>
    <scope>NUCLEOTIDE SEQUENCE [LARGE SCALE GENOMIC DNA]</scope>
</reference>
<dbReference type="Proteomes" id="UP000033930">
    <property type="component" value="Unassembled WGS sequence"/>
</dbReference>
<feature type="transmembrane region" description="Helical" evidence="1">
    <location>
        <begin position="262"/>
        <end position="291"/>
    </location>
</feature>
<gene>
    <name evidence="3" type="ORF">UU50_C0018G0012</name>
</gene>
<keyword evidence="1" id="KW-0812">Transmembrane</keyword>
<feature type="domain" description="DUF4349" evidence="2">
    <location>
        <begin position="77"/>
        <end position="283"/>
    </location>
</feature>
<feature type="transmembrane region" description="Helical" evidence="1">
    <location>
        <begin position="7"/>
        <end position="28"/>
    </location>
</feature>
<organism evidence="3 4">
    <name type="scientific">Candidatus Uhrbacteria bacterium GW2011_GWC1_41_20</name>
    <dbReference type="NCBI Taxonomy" id="1618983"/>
    <lineage>
        <taxon>Bacteria</taxon>
        <taxon>Candidatus Uhriibacteriota</taxon>
    </lineage>
</organism>
<evidence type="ECO:0000259" key="2">
    <source>
        <dbReference type="Pfam" id="PF14257"/>
    </source>
</evidence>
<accession>A0A0G0YDL4</accession>
<sequence>MTLKNKHLGWLAMVIIILFIGSVFFNVFERNSRSIATSSSGSAQFTGTIGLPEDDFTSTKEYSLADSTTNIEVQDQYIIKTGNLSMTVKDIDETALGLENIAQMYGGAVTNRYVYSYADYKNGTIELKVDQTKFNDALKAIKELAISVESENVNADDVTETVIDIKARLENSQAEEEAYVRILNQATKIEDILNTQFYLSNVREEIEVYQAQLKYYETHTSFSTISVYLTEATSIALNSDTFQPWQTIKDSVQTVVRLFQDFVLGLIEFIIVGGAIIIPIIIIFFGGRFIYRRFKK</sequence>
<dbReference type="EMBL" id="LCAW01000018">
    <property type="protein sequence ID" value="KKR98407.1"/>
    <property type="molecule type" value="Genomic_DNA"/>
</dbReference>
<evidence type="ECO:0000256" key="1">
    <source>
        <dbReference type="SAM" id="Phobius"/>
    </source>
</evidence>
<protein>
    <recommendedName>
        <fullName evidence="2">DUF4349 domain-containing protein</fullName>
    </recommendedName>
</protein>
<keyword evidence="1" id="KW-0472">Membrane</keyword>
<dbReference type="AlphaFoldDB" id="A0A0G0YDL4"/>
<name>A0A0G0YDL4_9BACT</name>
<dbReference type="Pfam" id="PF14257">
    <property type="entry name" value="DUF4349"/>
    <property type="match status" value="1"/>
</dbReference>
<dbReference type="InterPro" id="IPR025645">
    <property type="entry name" value="DUF4349"/>
</dbReference>
<evidence type="ECO:0000313" key="4">
    <source>
        <dbReference type="Proteomes" id="UP000033930"/>
    </source>
</evidence>
<keyword evidence="1" id="KW-1133">Transmembrane helix</keyword>
<comment type="caution">
    <text evidence="3">The sequence shown here is derived from an EMBL/GenBank/DDBJ whole genome shotgun (WGS) entry which is preliminary data.</text>
</comment>